<dbReference type="RefSeq" id="WP_066096861.1">
    <property type="nucleotide sequence ID" value="NZ_CP017476.1"/>
</dbReference>
<dbReference type="Proteomes" id="UP000185680">
    <property type="component" value="Chromosome"/>
</dbReference>
<accession>A0A167GFK2</accession>
<evidence type="ECO:0000313" key="2">
    <source>
        <dbReference type="EMBL" id="OAD39387.1"/>
    </source>
</evidence>
<reference evidence="2 3" key="1">
    <citation type="submission" date="2016-02" db="EMBL/GenBank/DDBJ databases">
        <title>Draft genome sequence of Hydrogenophaga sp. LPB0072.</title>
        <authorList>
            <person name="Shin S.-K."/>
            <person name="Yi H."/>
        </authorList>
    </citation>
    <scope>NUCLEOTIDE SEQUENCE [LARGE SCALE GENOMIC DNA]</scope>
    <source>
        <strain evidence="2 3">LPB0072</strain>
    </source>
</reference>
<evidence type="ECO:0000313" key="4">
    <source>
        <dbReference type="Proteomes" id="UP000185680"/>
    </source>
</evidence>
<reference evidence="1 4" key="2">
    <citation type="submission" date="2016-10" db="EMBL/GenBank/DDBJ databases">
        <title>Hydorgenophaga sp. LPB0072 isolated from gastropod.</title>
        <authorList>
            <person name="Kim E."/>
            <person name="Yi H."/>
        </authorList>
    </citation>
    <scope>NUCLEOTIDE SEQUENCE [LARGE SCALE GENOMIC DNA]</scope>
    <source>
        <strain evidence="1 4">LPB0072</strain>
    </source>
</reference>
<gene>
    <name evidence="1" type="ORF">LPB072_00405</name>
    <name evidence="2" type="ORF">LPB72_22680</name>
</gene>
<organism evidence="1 4">
    <name type="scientific">Hydrogenophaga crassostreae</name>
    <dbReference type="NCBI Taxonomy" id="1763535"/>
    <lineage>
        <taxon>Bacteria</taxon>
        <taxon>Pseudomonadati</taxon>
        <taxon>Pseudomonadota</taxon>
        <taxon>Betaproteobacteria</taxon>
        <taxon>Burkholderiales</taxon>
        <taxon>Comamonadaceae</taxon>
        <taxon>Hydrogenophaga</taxon>
    </lineage>
</organism>
<dbReference type="KEGG" id="hyl:LPB072_00405"/>
<dbReference type="Proteomes" id="UP000185657">
    <property type="component" value="Unassembled WGS sequence"/>
</dbReference>
<keyword evidence="3" id="KW-1185">Reference proteome</keyword>
<proteinExistence type="predicted"/>
<sequence length="162" mass="18684">MRKIAWLAILAGAFYAHSYFMFSERNIAHWLNQHDEAVMRGKDRACDDYTYDLKVHIRAGHATGEWQVDGGKDMMCEYEKRAGAALMLANARINTEREIVSVERSGFPWMTATVKLHETHQVQMGRLPRMEEIADATITFERKIRTMSVSRLESVSEGNFLR</sequence>
<dbReference type="EMBL" id="LVWD01000043">
    <property type="protein sequence ID" value="OAD39387.1"/>
    <property type="molecule type" value="Genomic_DNA"/>
</dbReference>
<protein>
    <submittedName>
        <fullName evidence="1">Uncharacterized protein</fullName>
    </submittedName>
</protein>
<dbReference type="AlphaFoldDB" id="A0A167GFK2"/>
<name>A0A167GFK2_9BURK</name>
<evidence type="ECO:0000313" key="3">
    <source>
        <dbReference type="Proteomes" id="UP000185657"/>
    </source>
</evidence>
<dbReference type="OrthoDB" id="8809063at2"/>
<evidence type="ECO:0000313" key="1">
    <source>
        <dbReference type="EMBL" id="AOW11548.1"/>
    </source>
</evidence>
<dbReference type="EMBL" id="CP017476">
    <property type="protein sequence ID" value="AOW11548.1"/>
    <property type="molecule type" value="Genomic_DNA"/>
</dbReference>